<name>A0A381U0G0_9ZZZZ</name>
<protein>
    <submittedName>
        <fullName evidence="2">Uncharacterized protein</fullName>
    </submittedName>
</protein>
<feature type="transmembrane region" description="Helical" evidence="1">
    <location>
        <begin position="215"/>
        <end position="233"/>
    </location>
</feature>
<dbReference type="EMBL" id="UINC01005225">
    <property type="protein sequence ID" value="SVA19933.1"/>
    <property type="molecule type" value="Genomic_DNA"/>
</dbReference>
<dbReference type="SUPFAM" id="SSF81901">
    <property type="entry name" value="HCP-like"/>
    <property type="match status" value="1"/>
</dbReference>
<feature type="transmembrane region" description="Helical" evidence="1">
    <location>
        <begin position="73"/>
        <end position="93"/>
    </location>
</feature>
<feature type="transmembrane region" description="Helical" evidence="1">
    <location>
        <begin position="253"/>
        <end position="282"/>
    </location>
</feature>
<keyword evidence="1" id="KW-0812">Transmembrane</keyword>
<feature type="transmembrane region" description="Helical" evidence="1">
    <location>
        <begin position="48"/>
        <end position="67"/>
    </location>
</feature>
<dbReference type="AlphaFoldDB" id="A0A381U0G0"/>
<feature type="transmembrane region" description="Helical" evidence="1">
    <location>
        <begin position="161"/>
        <end position="179"/>
    </location>
</feature>
<feature type="transmembrane region" description="Helical" evidence="1">
    <location>
        <begin position="136"/>
        <end position="154"/>
    </location>
</feature>
<feature type="non-terminal residue" evidence="2">
    <location>
        <position position="1"/>
    </location>
</feature>
<feature type="transmembrane region" description="Helical" evidence="1">
    <location>
        <begin position="334"/>
        <end position="354"/>
    </location>
</feature>
<proteinExistence type="predicted"/>
<feature type="transmembrane region" description="Helical" evidence="1">
    <location>
        <begin position="294"/>
        <end position="314"/>
    </location>
</feature>
<accession>A0A381U0G0</accession>
<keyword evidence="1" id="KW-0472">Membrane</keyword>
<sequence length="551" mass="61959">VVAHIEPLRYKQNATSREVMPSNRRQKSREQATRAFDRTTLPSSLRMFWLPATLTVSLAALTFLPRLLENTTLHRSVVTATIVLLAWQIALYLRCRRTSVAPTLQVVLRPQHYVQALVQGAVFIYWGWYWQPVFHMAWLLVAQLLFAYVFDMLISWTRRNSYTLGFGPFPIIFSTNLFLWFKDDWFYLQFLMIAVGFMGKEYVKWSRDGKLTHIFNPSAFSLGLFSLVLIATNTTELTWAEEIATTLVRAPSIYFFLFLIGLVVMYFFSITLIAGSAAIVLFGSSALYSAVTGVPYFIDSEIPAAVFLGLHLLVTDPSTSPKTPIGKSVFGVLYGLGVFGLYSLLGALGAPTFYDKLLCVPLLNLSVQQIDRTVQFLQGHSPASQHVSRWTAARTNLACIAVWILFFGVMTTMGRADGKHTGDSVPFWQRACADGRRNACERLMSIEAVYCDDNSAWACNEVGGHYTLGRIARPDQELAAAYFSRACELRFQAGCVNLLNPGHFTSANPKTLDLRLLLRERKQNLMEMSESDLYARACGHDWTFACIPGIP</sequence>
<organism evidence="2">
    <name type="scientific">marine metagenome</name>
    <dbReference type="NCBI Taxonomy" id="408172"/>
    <lineage>
        <taxon>unclassified sequences</taxon>
        <taxon>metagenomes</taxon>
        <taxon>ecological metagenomes</taxon>
    </lineage>
</organism>
<evidence type="ECO:0000256" key="1">
    <source>
        <dbReference type="SAM" id="Phobius"/>
    </source>
</evidence>
<keyword evidence="1" id="KW-1133">Transmembrane helix</keyword>
<feature type="transmembrane region" description="Helical" evidence="1">
    <location>
        <begin position="113"/>
        <end position="130"/>
    </location>
</feature>
<gene>
    <name evidence="2" type="ORF">METZ01_LOCUS72787</name>
</gene>
<feature type="transmembrane region" description="Helical" evidence="1">
    <location>
        <begin position="395"/>
        <end position="414"/>
    </location>
</feature>
<reference evidence="2" key="1">
    <citation type="submission" date="2018-05" db="EMBL/GenBank/DDBJ databases">
        <authorList>
            <person name="Lanie J.A."/>
            <person name="Ng W.-L."/>
            <person name="Kazmierczak K.M."/>
            <person name="Andrzejewski T.M."/>
            <person name="Davidsen T.M."/>
            <person name="Wayne K.J."/>
            <person name="Tettelin H."/>
            <person name="Glass J.I."/>
            <person name="Rusch D."/>
            <person name="Podicherti R."/>
            <person name="Tsui H.-C.T."/>
            <person name="Winkler M.E."/>
        </authorList>
    </citation>
    <scope>NUCLEOTIDE SEQUENCE</scope>
</reference>
<evidence type="ECO:0000313" key="2">
    <source>
        <dbReference type="EMBL" id="SVA19933.1"/>
    </source>
</evidence>